<dbReference type="OrthoDB" id="127107at2"/>
<dbReference type="Pfam" id="PF07583">
    <property type="entry name" value="PSCyt2"/>
    <property type="match status" value="1"/>
</dbReference>
<organism evidence="6 7">
    <name type="scientific">Tautonia sociabilis</name>
    <dbReference type="NCBI Taxonomy" id="2080755"/>
    <lineage>
        <taxon>Bacteria</taxon>
        <taxon>Pseudomonadati</taxon>
        <taxon>Planctomycetota</taxon>
        <taxon>Planctomycetia</taxon>
        <taxon>Isosphaerales</taxon>
        <taxon>Isosphaeraceae</taxon>
        <taxon>Tautonia</taxon>
    </lineage>
</organism>
<dbReference type="GO" id="GO:0020037">
    <property type="term" value="F:heme binding"/>
    <property type="evidence" value="ECO:0007669"/>
    <property type="project" value="InterPro"/>
</dbReference>
<evidence type="ECO:0000313" key="7">
    <source>
        <dbReference type="Proteomes" id="UP000280296"/>
    </source>
</evidence>
<dbReference type="Pfam" id="PF07587">
    <property type="entry name" value="PSD1"/>
    <property type="match status" value="1"/>
</dbReference>
<dbReference type="AlphaFoldDB" id="A0A432MHJ2"/>
<dbReference type="InterPro" id="IPR022655">
    <property type="entry name" value="DUF1553"/>
</dbReference>
<dbReference type="InterPro" id="IPR011429">
    <property type="entry name" value="Cyt_c_Planctomycete-type"/>
</dbReference>
<accession>A0A432MHJ2</accession>
<gene>
    <name evidence="6" type="ORF">TsocGM_15625</name>
</gene>
<evidence type="ECO:0000256" key="3">
    <source>
        <dbReference type="ARBA" id="ARBA00023004"/>
    </source>
</evidence>
<sequence length="959" mass="104580">MAMIRPAPAQEEAPSPEGLAFFETHVRPVLVERCLSCHGPEAQKAGLRLDSRAAALEVGGDSGPPVVAGDPDGSLLIEAIRYDSYIQMPPDSKLSDATIDRLTEWVAMGAPWPAGSGPEDEATAGSDPFDLEARAGHWSLQPVVEPEVPEVSARGWPRNPIDRFLLARLEGAGLSPAPEADRRTLIRRATFDLTGLPPTRAEIEAFLQDDRPGAFDRLIDRLLASPSYGERWARHWLDLVRFAETSGHEFDYDILTAHRYRDYVIRALNEDVPYDRFVIEHLAGDLLDNPRRHPTTGTNESILGTMAFFFAEGTHSPVDVREEMRTRVDNQIDVLGKAFLGLTIACARCHDHKFDAISTRDYYALAGHLQSLRHQYAFLDPPDRIDDRVLELQSIRSALAAGLPRSEAAGPPALPLREGDALFEEFSGDSFDGWFPSGQAFGDGPTRPGDVTPDPDGGLLRLEAGWAHSGAIATTLQGVLRSRTFEIESPYLHLLVAGTGGRINLVVDGFEKIRSPIYGGLTIGVNHGDGPRWATMDVSMWQGHLAYLELADGASSNYTGGTSGLWPGDGWLAVGAIVTSIHPEPPVPAGEAKPGPARGRVAHGELPAEAASLIDRYRQVAAELPEPTLALAAAEGTGIDVPVHIRGSSKNLGEVVPRRFLEVLSRGREDRADNRLALARRIADPANPLTARVLVNRLWAHHFGRGIVASPDDFGAMGQPPTHPELLDWLASEFIRSGWSIKHMHRLIMTSSAYRMSSRLFPEAEAADPTNALLHRMNLKRLEAEAIRDAMLALSGRLEPKLFGPSVPPYLSPFMEGRGRPSNSGPIDGDGRRSLYINIRRNFLSPFLLAFDFPSPATCRGRRDASNVPAQALALMNDPFVVEQARLWAGRAASAPGASPEEVVDALYESAYSRPPIGAERERAIAFLREGEAAGRAGVEAWADLCHALLIAKEFRYID</sequence>
<dbReference type="PROSITE" id="PS51007">
    <property type="entry name" value="CYTC"/>
    <property type="match status" value="1"/>
</dbReference>
<dbReference type="InterPro" id="IPR011444">
    <property type="entry name" value="DUF1549"/>
</dbReference>
<feature type="domain" description="Cytochrome c" evidence="5">
    <location>
        <begin position="13"/>
        <end position="110"/>
    </location>
</feature>
<comment type="caution">
    <text evidence="6">The sequence shown here is derived from an EMBL/GenBank/DDBJ whole genome shotgun (WGS) entry which is preliminary data.</text>
</comment>
<evidence type="ECO:0000256" key="2">
    <source>
        <dbReference type="ARBA" id="ARBA00022723"/>
    </source>
</evidence>
<keyword evidence="3 4" id="KW-0408">Iron</keyword>
<dbReference type="InterPro" id="IPR009056">
    <property type="entry name" value="Cyt_c-like_dom"/>
</dbReference>
<evidence type="ECO:0000313" key="6">
    <source>
        <dbReference type="EMBL" id="RUL86771.1"/>
    </source>
</evidence>
<protein>
    <submittedName>
        <fullName evidence="6">DUF1553 domain-containing protein</fullName>
    </submittedName>
</protein>
<reference evidence="6 7" key="2">
    <citation type="submission" date="2019-01" db="EMBL/GenBank/DDBJ databases">
        <title>Tautonia sociabilis, a novel thermotolerant planctomycete of Isosphaeraceae family, isolated from a 4000 m deep subterranean habitat.</title>
        <authorList>
            <person name="Kovaleva O.L."/>
            <person name="Elcheninov A.G."/>
            <person name="Van Heerden E."/>
            <person name="Toshchakov S.V."/>
            <person name="Novikov A."/>
            <person name="Bonch-Osmolovskaya E.A."/>
            <person name="Kublanov I.V."/>
        </authorList>
    </citation>
    <scope>NUCLEOTIDE SEQUENCE [LARGE SCALE GENOMIC DNA]</scope>
    <source>
        <strain evidence="6 7">GM2012</strain>
    </source>
</reference>
<dbReference type="PANTHER" id="PTHR35889">
    <property type="entry name" value="CYCLOINULO-OLIGOSACCHARIDE FRUCTANOTRANSFERASE-RELATED"/>
    <property type="match status" value="1"/>
</dbReference>
<keyword evidence="2 4" id="KW-0479">Metal-binding</keyword>
<reference evidence="6 7" key="1">
    <citation type="submission" date="2018-12" db="EMBL/GenBank/DDBJ databases">
        <authorList>
            <person name="Toschakov S.V."/>
        </authorList>
    </citation>
    <scope>NUCLEOTIDE SEQUENCE [LARGE SCALE GENOMIC DNA]</scope>
    <source>
        <strain evidence="6 7">GM2012</strain>
    </source>
</reference>
<dbReference type="GO" id="GO:0046872">
    <property type="term" value="F:metal ion binding"/>
    <property type="evidence" value="ECO:0007669"/>
    <property type="project" value="UniProtKB-KW"/>
</dbReference>
<evidence type="ECO:0000259" key="5">
    <source>
        <dbReference type="PROSITE" id="PS51007"/>
    </source>
</evidence>
<dbReference type="Proteomes" id="UP000280296">
    <property type="component" value="Unassembled WGS sequence"/>
</dbReference>
<dbReference type="PANTHER" id="PTHR35889:SF3">
    <property type="entry name" value="F-BOX DOMAIN-CONTAINING PROTEIN"/>
    <property type="match status" value="1"/>
</dbReference>
<keyword evidence="1 4" id="KW-0349">Heme</keyword>
<evidence type="ECO:0000256" key="1">
    <source>
        <dbReference type="ARBA" id="ARBA00022617"/>
    </source>
</evidence>
<evidence type="ECO:0000256" key="4">
    <source>
        <dbReference type="PROSITE-ProRule" id="PRU00433"/>
    </source>
</evidence>
<proteinExistence type="predicted"/>
<dbReference type="SUPFAM" id="SSF46626">
    <property type="entry name" value="Cytochrome c"/>
    <property type="match status" value="1"/>
</dbReference>
<dbReference type="InterPro" id="IPR036909">
    <property type="entry name" value="Cyt_c-like_dom_sf"/>
</dbReference>
<dbReference type="Pfam" id="PF07635">
    <property type="entry name" value="PSCyt1"/>
    <property type="match status" value="1"/>
</dbReference>
<dbReference type="GO" id="GO:0009055">
    <property type="term" value="F:electron transfer activity"/>
    <property type="evidence" value="ECO:0007669"/>
    <property type="project" value="InterPro"/>
</dbReference>
<dbReference type="EMBL" id="RYZH01000030">
    <property type="protein sequence ID" value="RUL86771.1"/>
    <property type="molecule type" value="Genomic_DNA"/>
</dbReference>
<keyword evidence="7" id="KW-1185">Reference proteome</keyword>
<name>A0A432MHJ2_9BACT</name>